<reference evidence="1" key="1">
    <citation type="submission" date="2023-11" db="EMBL/GenBank/DDBJ databases">
        <title>Identification and selenium tolerance of Delftia acidovorans R3-25.</title>
        <authorList>
            <person name="Zhang S."/>
            <person name="Liu Y."/>
            <person name="Guo Y."/>
        </authorList>
    </citation>
    <scope>NUCLEOTIDE SEQUENCE</scope>
    <source>
        <strain evidence="1">R3-25</strain>
    </source>
</reference>
<evidence type="ECO:0000313" key="1">
    <source>
        <dbReference type="EMBL" id="MDX4957909.1"/>
    </source>
</evidence>
<evidence type="ECO:0000313" key="2">
    <source>
        <dbReference type="Proteomes" id="UP001287445"/>
    </source>
</evidence>
<dbReference type="AlphaFoldDB" id="A0AAJ2R8X7"/>
<proteinExistence type="predicted"/>
<protein>
    <submittedName>
        <fullName evidence="1">Uncharacterized protein</fullName>
    </submittedName>
</protein>
<dbReference type="EMBL" id="JAWWMZ010000022">
    <property type="protein sequence ID" value="MDX4957909.1"/>
    <property type="molecule type" value="Genomic_DNA"/>
</dbReference>
<accession>A0AAJ2R8X7</accession>
<dbReference type="Proteomes" id="UP001287445">
    <property type="component" value="Unassembled WGS sequence"/>
</dbReference>
<comment type="caution">
    <text evidence="1">The sequence shown here is derived from an EMBL/GenBank/DDBJ whole genome shotgun (WGS) entry which is preliminary data.</text>
</comment>
<organism evidence="1 2">
    <name type="scientific">Delftia acidovorans</name>
    <name type="common">Pseudomonas acidovorans</name>
    <name type="synonym">Comamonas acidovorans</name>
    <dbReference type="NCBI Taxonomy" id="80866"/>
    <lineage>
        <taxon>Bacteria</taxon>
        <taxon>Pseudomonadati</taxon>
        <taxon>Pseudomonadota</taxon>
        <taxon>Betaproteobacteria</taxon>
        <taxon>Burkholderiales</taxon>
        <taxon>Comamonadaceae</taxon>
        <taxon>Delftia</taxon>
    </lineage>
</organism>
<name>A0AAJ2R8X7_DELAC</name>
<dbReference type="RefSeq" id="WP_319076975.1">
    <property type="nucleotide sequence ID" value="NZ_JAWWMZ010000022.1"/>
</dbReference>
<gene>
    <name evidence="1" type="ORF">SGN30_31195</name>
</gene>
<sequence length="64" mass="6902">MTKGELDNATRRALNILDGWNDVTGAVQKGTGWYYELQSIIEYAVKCGAQAASGVHEQLESEGG</sequence>